<dbReference type="Proteomes" id="UP000763484">
    <property type="component" value="Unassembled WGS sequence"/>
</dbReference>
<dbReference type="PANTHER" id="PTHR39337">
    <property type="entry name" value="BLR5642 PROTEIN"/>
    <property type="match status" value="1"/>
</dbReference>
<organism evidence="2 3">
    <name type="scientific">Candidatus Acidifodinimicrobium mancum</name>
    <dbReference type="NCBI Taxonomy" id="2898728"/>
    <lineage>
        <taxon>Archaea</taxon>
        <taxon>Candidatus Parvarchaeota</taxon>
        <taxon>Candidatus Acidifodinimicrobiaceae</taxon>
        <taxon>Candidatus Acidifodinimicrobium</taxon>
    </lineage>
</organism>
<name>A0A8T3UVZ0_9ARCH</name>
<dbReference type="InterPro" id="IPR007438">
    <property type="entry name" value="DUF488"/>
</dbReference>
<dbReference type="EMBL" id="JADFAQ010000001">
    <property type="protein sequence ID" value="MBE5727794.1"/>
    <property type="molecule type" value="Genomic_DNA"/>
</dbReference>
<gene>
    <name evidence="1" type="ORF">IHE50_00015</name>
    <name evidence="2" type="ORF">IHE51_01475</name>
</gene>
<dbReference type="EMBL" id="JADFAR010000017">
    <property type="protein sequence ID" value="MBE5728509.1"/>
    <property type="molecule type" value="Genomic_DNA"/>
</dbReference>
<sequence>MGKAKIISSSCIKKGSRRSANIKHTNTTDRRIIFTVGHSTRDIDDFISLMKEYGVNYVVDIRTIPRSKHNPQFNSDYLKNALAKTSISYENIKELGGLRKPNKDSINTFWKNNSFKGFADYMQTEDFKEGLDHLIDVSAKRTIAIMCAEILPWRCHRSLIADALTAKRFTVKHIIDHNGILEHKTNKHTAKHLGSLIYK</sequence>
<evidence type="ECO:0000313" key="4">
    <source>
        <dbReference type="Proteomes" id="UP000763484"/>
    </source>
</evidence>
<dbReference type="Pfam" id="PF04343">
    <property type="entry name" value="DUF488"/>
    <property type="match status" value="1"/>
</dbReference>
<reference evidence="3 4" key="1">
    <citation type="submission" date="2020-09" db="EMBL/GenBank/DDBJ databases">
        <title>Genomic characterization of a novel Parvarchaeota family in acid mine drainage sediments.</title>
        <authorList>
            <person name="Luo Z.-H."/>
        </authorList>
    </citation>
    <scope>NUCLEOTIDE SEQUENCE [LARGE SCALE GENOMIC DNA]</scope>
    <source>
        <strain evidence="2">MAS1_bins.189</strain>
        <strain evidence="1">TL1-5_bins.178</strain>
    </source>
</reference>
<evidence type="ECO:0000313" key="2">
    <source>
        <dbReference type="EMBL" id="MBE5728509.1"/>
    </source>
</evidence>
<accession>A0A8T3UVZ0</accession>
<dbReference type="AlphaFoldDB" id="A0A8T3UVZ0"/>
<evidence type="ECO:0000313" key="3">
    <source>
        <dbReference type="Proteomes" id="UP000718571"/>
    </source>
</evidence>
<protein>
    <submittedName>
        <fullName evidence="2">DUF488 domain-containing protein</fullName>
    </submittedName>
</protein>
<dbReference type="InterPro" id="IPR014519">
    <property type="entry name" value="UCP024492"/>
</dbReference>
<evidence type="ECO:0000313" key="1">
    <source>
        <dbReference type="EMBL" id="MBE5727794.1"/>
    </source>
</evidence>
<proteinExistence type="predicted"/>
<dbReference type="PANTHER" id="PTHR39337:SF1">
    <property type="entry name" value="BLR5642 PROTEIN"/>
    <property type="match status" value="1"/>
</dbReference>
<dbReference type="Proteomes" id="UP000718571">
    <property type="component" value="Unassembled WGS sequence"/>
</dbReference>
<dbReference type="PIRSF" id="PIRSF024492">
    <property type="entry name" value="UCP024492"/>
    <property type="match status" value="1"/>
</dbReference>
<comment type="caution">
    <text evidence="2">The sequence shown here is derived from an EMBL/GenBank/DDBJ whole genome shotgun (WGS) entry which is preliminary data.</text>
</comment>